<protein>
    <submittedName>
        <fullName evidence="1">DUF4176 domain-containing protein</fullName>
    </submittedName>
</protein>
<organism evidence="1 2">
    <name type="scientific">Candidatus Fimiplasma intestinipullorum</name>
    <dbReference type="NCBI Taxonomy" id="2840825"/>
    <lineage>
        <taxon>Bacteria</taxon>
        <taxon>Bacillati</taxon>
        <taxon>Bacillota</taxon>
        <taxon>Clostridia</taxon>
        <taxon>Eubacteriales</taxon>
        <taxon>Candidatus Fimiplasma</taxon>
    </lineage>
</organism>
<accession>A0A9D1HN85</accession>
<reference evidence="1" key="2">
    <citation type="journal article" date="2021" name="PeerJ">
        <title>Extensive microbial diversity within the chicken gut microbiome revealed by metagenomics and culture.</title>
        <authorList>
            <person name="Gilroy R."/>
            <person name="Ravi A."/>
            <person name="Getino M."/>
            <person name="Pursley I."/>
            <person name="Horton D.L."/>
            <person name="Alikhan N.F."/>
            <person name="Baker D."/>
            <person name="Gharbi K."/>
            <person name="Hall N."/>
            <person name="Watson M."/>
            <person name="Adriaenssens E.M."/>
            <person name="Foster-Nyarko E."/>
            <person name="Jarju S."/>
            <person name="Secka A."/>
            <person name="Antonio M."/>
            <person name="Oren A."/>
            <person name="Chaudhuri R.R."/>
            <person name="La Ragione R."/>
            <person name="Hildebrand F."/>
            <person name="Pallen M.J."/>
        </authorList>
    </citation>
    <scope>NUCLEOTIDE SEQUENCE</scope>
    <source>
        <strain evidence="1">CHK195-11698</strain>
    </source>
</reference>
<comment type="caution">
    <text evidence="1">The sequence shown here is derived from an EMBL/GenBank/DDBJ whole genome shotgun (WGS) entry which is preliminary data.</text>
</comment>
<reference evidence="1" key="1">
    <citation type="submission" date="2020-10" db="EMBL/GenBank/DDBJ databases">
        <authorList>
            <person name="Gilroy R."/>
        </authorList>
    </citation>
    <scope>NUCLEOTIDE SEQUENCE</scope>
    <source>
        <strain evidence="1">CHK195-11698</strain>
    </source>
</reference>
<proteinExistence type="predicted"/>
<dbReference type="EMBL" id="DVMJ01000050">
    <property type="protein sequence ID" value="HIU13518.1"/>
    <property type="molecule type" value="Genomic_DNA"/>
</dbReference>
<dbReference type="Pfam" id="PF13780">
    <property type="entry name" value="DUF4176"/>
    <property type="match status" value="1"/>
</dbReference>
<gene>
    <name evidence="1" type="ORF">IAD15_05555</name>
</gene>
<evidence type="ECO:0000313" key="1">
    <source>
        <dbReference type="EMBL" id="HIU13518.1"/>
    </source>
</evidence>
<sequence length="113" mass="13127">MKVYPIGSIIQIRQSQYMIVSHFKTEKDNHFHYYYLCVAYPRGYVGADRLVALAFEEPFDLVHEGALIGRGKSYLEDLTKIATLAQQLDAKVMKRIEFLEYKGFEQMEAEAIK</sequence>
<dbReference type="InterPro" id="IPR025233">
    <property type="entry name" value="DUF4176"/>
</dbReference>
<evidence type="ECO:0000313" key="2">
    <source>
        <dbReference type="Proteomes" id="UP000824175"/>
    </source>
</evidence>
<name>A0A9D1HN85_9FIRM</name>
<dbReference type="Proteomes" id="UP000824175">
    <property type="component" value="Unassembled WGS sequence"/>
</dbReference>
<dbReference type="AlphaFoldDB" id="A0A9D1HN85"/>